<evidence type="ECO:0000256" key="3">
    <source>
        <dbReference type="ARBA" id="ARBA00012438"/>
    </source>
</evidence>
<organism evidence="14 15">
    <name type="scientific">Streptomyces capitiformicae</name>
    <dbReference type="NCBI Taxonomy" id="2014920"/>
    <lineage>
        <taxon>Bacteria</taxon>
        <taxon>Bacillati</taxon>
        <taxon>Actinomycetota</taxon>
        <taxon>Actinomycetes</taxon>
        <taxon>Kitasatosporales</taxon>
        <taxon>Streptomycetaceae</taxon>
        <taxon>Streptomyces</taxon>
    </lineage>
</organism>
<evidence type="ECO:0000256" key="5">
    <source>
        <dbReference type="ARBA" id="ARBA00022679"/>
    </source>
</evidence>
<evidence type="ECO:0000256" key="8">
    <source>
        <dbReference type="ARBA" id="ARBA00022777"/>
    </source>
</evidence>
<evidence type="ECO:0000256" key="6">
    <source>
        <dbReference type="ARBA" id="ARBA00022692"/>
    </source>
</evidence>
<comment type="subcellular location">
    <subcellularLocation>
        <location evidence="2">Membrane</location>
    </subcellularLocation>
</comment>
<dbReference type="Gene3D" id="6.10.340.10">
    <property type="match status" value="1"/>
</dbReference>
<dbReference type="GO" id="GO:0004673">
    <property type="term" value="F:protein histidine kinase activity"/>
    <property type="evidence" value="ECO:0007669"/>
    <property type="project" value="UniProtKB-EC"/>
</dbReference>
<dbReference type="EC" id="2.7.13.3" evidence="3"/>
<sequence length="804" mass="86636">MPSRTGARRRLGSIRLSLILLALIPGVTLTASWAMTTTQMFSEGLRLRAQTGLSKSTGAMGTDATLALQRERALSAAYMAAPGSSMEPLERQRRETDKAVAKLTEGADAIEEAPDRVGGRLYSVMAGSGSLEYYRDQVDSLTDITPEQALAHYTEIIDGQIHAFQALSQVDDGDLTSQAGPLVTLERAAELVSQGDAILTLNWPSGQLDKSTRDRFAQVVNARRWLVDNQLLPSLEGEVKTEVERIIQGKDWQALQSVENEILSTPTTGPVYSRKTELPESQALWNDAMAKLSAQYERLIRAQTQGLLDRSGEEARGLLIKAGSLSAAGLAALLLCVVMSWRITRSLSRRLTGLRTATLSLAEERLPDVVARLDRGEKVDVDAAAAPLDYGTDELGQVAKAFNAAQRTAVHTAVELADTRRGFQRVILGIARQSQNLVNLQLTKLDKLERQHQDPEILKGLYELDSTASQLRRYEENLVIISGERPGRTWSEPVALIDILRSAVGEVAEYQRVEVHTEDDVWIAPPAVADVIHLLAELIDNATAYSPAPSPVGVRAAIVAKGLAIEIEDRGLGMSEEDYAAFNAQLAVSPQFDVVALADDLRLGMFVIARLATRHGIAVTLRASPYGGTTAIVLIPHEIVVREAPVPDEDGTDTAEPPARTSLVAARVAAVAAPEPVRQDRNRTPEPEPEPVTDGRTAEAVADGTGPRAAAARKKPLSGKKGGLKPLPRRIPQTSLAAELKEEAPTCPDGDRDDDFTAERAASSLAGFQRGTLQARDEDAEPEYAGAEPAPSEDPGDRLPASGT</sequence>
<dbReference type="InterPro" id="IPR013587">
    <property type="entry name" value="Nitrate/nitrite_sensing"/>
</dbReference>
<dbReference type="Pfam" id="PF08376">
    <property type="entry name" value="NIT"/>
    <property type="match status" value="1"/>
</dbReference>
<name>A0A918Z5M5_9ACTN</name>
<keyword evidence="5" id="KW-0808">Transferase</keyword>
<dbReference type="InterPro" id="IPR050980">
    <property type="entry name" value="2C_sensor_his_kinase"/>
</dbReference>
<dbReference type="GO" id="GO:0016020">
    <property type="term" value="C:membrane"/>
    <property type="evidence" value="ECO:0007669"/>
    <property type="project" value="UniProtKB-SubCell"/>
</dbReference>
<feature type="region of interest" description="Disordered" evidence="12">
    <location>
        <begin position="670"/>
        <end position="804"/>
    </location>
</feature>
<dbReference type="Gene3D" id="3.30.565.10">
    <property type="entry name" value="Histidine kinase-like ATPase, C-terminal domain"/>
    <property type="match status" value="1"/>
</dbReference>
<evidence type="ECO:0000313" key="14">
    <source>
        <dbReference type="EMBL" id="GHE35321.1"/>
    </source>
</evidence>
<evidence type="ECO:0000256" key="12">
    <source>
        <dbReference type="SAM" id="MobiDB-lite"/>
    </source>
</evidence>
<dbReference type="AlphaFoldDB" id="A0A918Z5M5"/>
<keyword evidence="7" id="KW-0547">Nucleotide-binding</keyword>
<keyword evidence="8 14" id="KW-0418">Kinase</keyword>
<feature type="compositionally biased region" description="Basic and acidic residues" evidence="12">
    <location>
        <begin position="677"/>
        <end position="686"/>
    </location>
</feature>
<dbReference type="GO" id="GO:0000160">
    <property type="term" value="P:phosphorelay signal transduction system"/>
    <property type="evidence" value="ECO:0007669"/>
    <property type="project" value="UniProtKB-KW"/>
</dbReference>
<comment type="caution">
    <text evidence="14">The sequence shown here is derived from an EMBL/GenBank/DDBJ whole genome shotgun (WGS) entry which is preliminary data.</text>
</comment>
<reference evidence="14" key="1">
    <citation type="journal article" date="2014" name="Int. J. Syst. Evol. Microbiol.">
        <title>Complete genome sequence of Corynebacterium casei LMG S-19264T (=DSM 44701T), isolated from a smear-ripened cheese.</title>
        <authorList>
            <consortium name="US DOE Joint Genome Institute (JGI-PGF)"/>
            <person name="Walter F."/>
            <person name="Albersmeier A."/>
            <person name="Kalinowski J."/>
            <person name="Ruckert C."/>
        </authorList>
    </citation>
    <scope>NUCLEOTIDE SEQUENCE</scope>
    <source>
        <strain evidence="14">CGMCC 4.7403</strain>
    </source>
</reference>
<comment type="catalytic activity">
    <reaction evidence="1">
        <text>ATP + protein L-histidine = ADP + protein N-phospho-L-histidine.</text>
        <dbReference type="EC" id="2.7.13.3"/>
    </reaction>
</comment>
<accession>A0A918Z5M5</accession>
<dbReference type="PROSITE" id="PS50906">
    <property type="entry name" value="NIT"/>
    <property type="match status" value="1"/>
</dbReference>
<dbReference type="RefSeq" id="WP_189784962.1">
    <property type="nucleotide sequence ID" value="NZ_BNAT01000020.1"/>
</dbReference>
<keyword evidence="10" id="KW-1133">Transmembrane helix</keyword>
<gene>
    <name evidence="14" type="ORF">GCM10017771_53070</name>
</gene>
<keyword evidence="9" id="KW-0067">ATP-binding</keyword>
<evidence type="ECO:0000256" key="11">
    <source>
        <dbReference type="ARBA" id="ARBA00023012"/>
    </source>
</evidence>
<dbReference type="InterPro" id="IPR003660">
    <property type="entry name" value="HAMP_dom"/>
</dbReference>
<dbReference type="SUPFAM" id="SSF55874">
    <property type="entry name" value="ATPase domain of HSP90 chaperone/DNA topoisomerase II/histidine kinase"/>
    <property type="match status" value="1"/>
</dbReference>
<reference evidence="14" key="2">
    <citation type="submission" date="2020-09" db="EMBL/GenBank/DDBJ databases">
        <authorList>
            <person name="Sun Q."/>
            <person name="Zhou Y."/>
        </authorList>
    </citation>
    <scope>NUCLEOTIDE SEQUENCE</scope>
    <source>
        <strain evidence="14">CGMCC 4.7403</strain>
    </source>
</reference>
<dbReference type="PANTHER" id="PTHR44936:SF9">
    <property type="entry name" value="SENSOR PROTEIN CREC"/>
    <property type="match status" value="1"/>
</dbReference>
<keyword evidence="10" id="KW-0472">Membrane</keyword>
<proteinExistence type="predicted"/>
<dbReference type="InterPro" id="IPR010910">
    <property type="entry name" value="Nitrate/nitrite_sensing_bac"/>
</dbReference>
<dbReference type="Pfam" id="PF02518">
    <property type="entry name" value="HATPase_c"/>
    <property type="match status" value="1"/>
</dbReference>
<keyword evidence="15" id="KW-1185">Reference proteome</keyword>
<evidence type="ECO:0000256" key="7">
    <source>
        <dbReference type="ARBA" id="ARBA00022741"/>
    </source>
</evidence>
<evidence type="ECO:0000256" key="1">
    <source>
        <dbReference type="ARBA" id="ARBA00000085"/>
    </source>
</evidence>
<dbReference type="Pfam" id="PF00672">
    <property type="entry name" value="HAMP"/>
    <property type="match status" value="1"/>
</dbReference>
<dbReference type="PANTHER" id="PTHR44936">
    <property type="entry name" value="SENSOR PROTEIN CREC"/>
    <property type="match status" value="1"/>
</dbReference>
<dbReference type="SMART" id="SM00387">
    <property type="entry name" value="HATPase_c"/>
    <property type="match status" value="1"/>
</dbReference>
<keyword evidence="11" id="KW-0902">Two-component regulatory system</keyword>
<evidence type="ECO:0000256" key="9">
    <source>
        <dbReference type="ARBA" id="ARBA00022840"/>
    </source>
</evidence>
<keyword evidence="4" id="KW-0597">Phosphoprotein</keyword>
<feature type="domain" description="NIT" evidence="13">
    <location>
        <begin position="59"/>
        <end position="314"/>
    </location>
</feature>
<keyword evidence="6" id="KW-0812">Transmembrane</keyword>
<dbReference type="EMBL" id="BNAT01000020">
    <property type="protein sequence ID" value="GHE35321.1"/>
    <property type="molecule type" value="Genomic_DNA"/>
</dbReference>
<dbReference type="GO" id="GO:0005524">
    <property type="term" value="F:ATP binding"/>
    <property type="evidence" value="ECO:0007669"/>
    <property type="project" value="UniProtKB-KW"/>
</dbReference>
<protein>
    <recommendedName>
        <fullName evidence="3">histidine kinase</fullName>
        <ecNumber evidence="3">2.7.13.3</ecNumber>
    </recommendedName>
</protein>
<dbReference type="InterPro" id="IPR036890">
    <property type="entry name" value="HATPase_C_sf"/>
</dbReference>
<evidence type="ECO:0000313" key="15">
    <source>
        <dbReference type="Proteomes" id="UP000603227"/>
    </source>
</evidence>
<evidence type="ECO:0000256" key="4">
    <source>
        <dbReference type="ARBA" id="ARBA00022553"/>
    </source>
</evidence>
<evidence type="ECO:0000259" key="13">
    <source>
        <dbReference type="PROSITE" id="PS50906"/>
    </source>
</evidence>
<evidence type="ECO:0000256" key="2">
    <source>
        <dbReference type="ARBA" id="ARBA00004370"/>
    </source>
</evidence>
<dbReference type="InterPro" id="IPR003594">
    <property type="entry name" value="HATPase_dom"/>
</dbReference>
<dbReference type="Proteomes" id="UP000603227">
    <property type="component" value="Unassembled WGS sequence"/>
</dbReference>
<evidence type="ECO:0000256" key="10">
    <source>
        <dbReference type="ARBA" id="ARBA00022989"/>
    </source>
</evidence>